<keyword evidence="1" id="KW-0238">DNA-binding</keyword>
<dbReference type="PANTHER" id="PTHR30461:SF2">
    <property type="entry name" value="SERINE RECOMBINASE PINE-RELATED"/>
    <property type="match status" value="1"/>
</dbReference>
<feature type="compositionally biased region" description="Basic and acidic residues" evidence="3">
    <location>
        <begin position="179"/>
        <end position="194"/>
    </location>
</feature>
<accession>A0ABW7C0M0</accession>
<name>A0ABW7C0M0_9ACTN</name>
<dbReference type="InterPro" id="IPR038109">
    <property type="entry name" value="DNA_bind_recomb_sf"/>
</dbReference>
<dbReference type="RefSeq" id="WP_392883731.1">
    <property type="nucleotide sequence ID" value="NZ_JBICZW010000016.1"/>
</dbReference>
<evidence type="ECO:0008006" key="6">
    <source>
        <dbReference type="Google" id="ProtNLM"/>
    </source>
</evidence>
<dbReference type="Gene3D" id="3.90.1750.20">
    <property type="entry name" value="Putative Large Serine Recombinase, Chain B, Domain 2"/>
    <property type="match status" value="1"/>
</dbReference>
<evidence type="ECO:0000313" key="5">
    <source>
        <dbReference type="Proteomes" id="UP001604282"/>
    </source>
</evidence>
<evidence type="ECO:0000313" key="4">
    <source>
        <dbReference type="EMBL" id="MFG3191941.1"/>
    </source>
</evidence>
<dbReference type="PANTHER" id="PTHR30461">
    <property type="entry name" value="DNA-INVERTASE FROM LAMBDOID PROPHAGE"/>
    <property type="match status" value="1"/>
</dbReference>
<keyword evidence="5" id="KW-1185">Reference proteome</keyword>
<feature type="region of interest" description="Disordered" evidence="3">
    <location>
        <begin position="170"/>
        <end position="194"/>
    </location>
</feature>
<comment type="caution">
    <text evidence="4">The sequence shown here is derived from an EMBL/GenBank/DDBJ whole genome shotgun (WGS) entry which is preliminary data.</text>
</comment>
<sequence length="317" mass="35081">MSSTVLRILRDPRLAGYAIEWQGRVRATKDADGNPVPGKAGKRVVLRDDEGQPVQSHEALIPTEEWWKLQDVLDGRTQVVVRAARRVPALLAGHGLLFCGVCGSVMATDRRAGKLYYKCNRAGGVVPGHGGLVIGQDAADSETARRVWARLMAVDPDDPEDPEWLAEASRRFARQQDTSQRDAERAAARAEPEHVRESRRILHVDRLAGVYADETGARMFRESMARLAAHEERTGERLAELEATGNRGIQIPDAWTSVDGDPIGEGSTWAAWDLEKKREFLALFIDSVRIAKSVGRGRNANTRDRVIVRWAEAPDPA</sequence>
<reference evidence="4 5" key="1">
    <citation type="submission" date="2024-10" db="EMBL/GenBank/DDBJ databases">
        <title>The Natural Products Discovery Center: Release of the First 8490 Sequenced Strains for Exploring Actinobacteria Biosynthetic Diversity.</title>
        <authorList>
            <person name="Kalkreuter E."/>
            <person name="Kautsar S.A."/>
            <person name="Yang D."/>
            <person name="Bader C.D."/>
            <person name="Teijaro C.N."/>
            <person name="Fluegel L."/>
            <person name="Davis C.M."/>
            <person name="Simpson J.R."/>
            <person name="Lauterbach L."/>
            <person name="Steele A.D."/>
            <person name="Gui C."/>
            <person name="Meng S."/>
            <person name="Li G."/>
            <person name="Viehrig K."/>
            <person name="Ye F."/>
            <person name="Su P."/>
            <person name="Kiefer A.F."/>
            <person name="Nichols A."/>
            <person name="Cepeda A.J."/>
            <person name="Yan W."/>
            <person name="Fan B."/>
            <person name="Jiang Y."/>
            <person name="Adhikari A."/>
            <person name="Zheng C.-J."/>
            <person name="Schuster L."/>
            <person name="Cowan T.M."/>
            <person name="Smanski M.J."/>
            <person name="Chevrette M.G."/>
            <person name="De Carvalho L.P.S."/>
            <person name="Shen B."/>
        </authorList>
    </citation>
    <scope>NUCLEOTIDE SEQUENCE [LARGE SCALE GENOMIC DNA]</scope>
    <source>
        <strain evidence="4 5">NPDC048229</strain>
    </source>
</reference>
<evidence type="ECO:0000256" key="3">
    <source>
        <dbReference type="SAM" id="MobiDB-lite"/>
    </source>
</evidence>
<evidence type="ECO:0000256" key="1">
    <source>
        <dbReference type="ARBA" id="ARBA00023125"/>
    </source>
</evidence>
<dbReference type="EMBL" id="JBICZW010000016">
    <property type="protein sequence ID" value="MFG3191941.1"/>
    <property type="molecule type" value="Genomic_DNA"/>
</dbReference>
<organism evidence="4 5">
    <name type="scientific">Streptomyces omiyaensis</name>
    <dbReference type="NCBI Taxonomy" id="68247"/>
    <lineage>
        <taxon>Bacteria</taxon>
        <taxon>Bacillati</taxon>
        <taxon>Actinomycetota</taxon>
        <taxon>Actinomycetes</taxon>
        <taxon>Kitasatosporales</taxon>
        <taxon>Streptomycetaceae</taxon>
        <taxon>Streptomyces</taxon>
    </lineage>
</organism>
<dbReference type="Proteomes" id="UP001604282">
    <property type="component" value="Unassembled WGS sequence"/>
</dbReference>
<protein>
    <recommendedName>
        <fullName evidence="6">Recombinase zinc beta ribbon domain-containing protein</fullName>
    </recommendedName>
</protein>
<keyword evidence="2" id="KW-0233">DNA recombination</keyword>
<dbReference type="InterPro" id="IPR050639">
    <property type="entry name" value="SSR_resolvase"/>
</dbReference>
<evidence type="ECO:0000256" key="2">
    <source>
        <dbReference type="ARBA" id="ARBA00023172"/>
    </source>
</evidence>
<proteinExistence type="predicted"/>
<gene>
    <name evidence="4" type="ORF">ACGFYS_23705</name>
</gene>